<proteinExistence type="predicted"/>
<evidence type="ECO:0000256" key="2">
    <source>
        <dbReference type="ARBA" id="ARBA00023125"/>
    </source>
</evidence>
<dbReference type="PROSITE" id="PS00041">
    <property type="entry name" value="HTH_ARAC_FAMILY_1"/>
    <property type="match status" value="1"/>
</dbReference>
<dbReference type="GO" id="GO:0043565">
    <property type="term" value="F:sequence-specific DNA binding"/>
    <property type="evidence" value="ECO:0007669"/>
    <property type="project" value="InterPro"/>
</dbReference>
<comment type="caution">
    <text evidence="5">The sequence shown here is derived from an EMBL/GenBank/DDBJ whole genome shotgun (WGS) entry which is preliminary data.</text>
</comment>
<dbReference type="PANTHER" id="PTHR43280">
    <property type="entry name" value="ARAC-FAMILY TRANSCRIPTIONAL REGULATOR"/>
    <property type="match status" value="1"/>
</dbReference>
<feature type="domain" description="HTH araC/xylS-type" evidence="4">
    <location>
        <begin position="198"/>
        <end position="296"/>
    </location>
</feature>
<dbReference type="InterPro" id="IPR009057">
    <property type="entry name" value="Homeodomain-like_sf"/>
</dbReference>
<keyword evidence="3" id="KW-0804">Transcription</keyword>
<dbReference type="InterPro" id="IPR020449">
    <property type="entry name" value="Tscrpt_reg_AraC-type_HTH"/>
</dbReference>
<organism evidence="5 6">
    <name type="scientific">Bacteroides intestinalis</name>
    <dbReference type="NCBI Taxonomy" id="329854"/>
    <lineage>
        <taxon>Bacteria</taxon>
        <taxon>Pseudomonadati</taxon>
        <taxon>Bacteroidota</taxon>
        <taxon>Bacteroidia</taxon>
        <taxon>Bacteroidales</taxon>
        <taxon>Bacteroidaceae</taxon>
        <taxon>Bacteroides</taxon>
    </lineage>
</organism>
<evidence type="ECO:0000313" key="5">
    <source>
        <dbReference type="EMBL" id="RHE89387.1"/>
    </source>
</evidence>
<dbReference type="SUPFAM" id="SSF46689">
    <property type="entry name" value="Homeodomain-like"/>
    <property type="match status" value="1"/>
</dbReference>
<dbReference type="Pfam" id="PF12833">
    <property type="entry name" value="HTH_18"/>
    <property type="match status" value="1"/>
</dbReference>
<evidence type="ECO:0000256" key="3">
    <source>
        <dbReference type="ARBA" id="ARBA00023163"/>
    </source>
</evidence>
<dbReference type="PRINTS" id="PR00032">
    <property type="entry name" value="HTHARAC"/>
</dbReference>
<dbReference type="Proteomes" id="UP000285650">
    <property type="component" value="Unassembled WGS sequence"/>
</dbReference>
<keyword evidence="2" id="KW-0238">DNA-binding</keyword>
<dbReference type="InterPro" id="IPR018060">
    <property type="entry name" value="HTH_AraC"/>
</dbReference>
<dbReference type="InterPro" id="IPR018062">
    <property type="entry name" value="HTH_AraC-typ_CS"/>
</dbReference>
<protein>
    <submittedName>
        <fullName evidence="5">AraC family transcriptional regulator</fullName>
    </submittedName>
</protein>
<dbReference type="GO" id="GO:0003700">
    <property type="term" value="F:DNA-binding transcription factor activity"/>
    <property type="evidence" value="ECO:0007669"/>
    <property type="project" value="InterPro"/>
</dbReference>
<dbReference type="SMART" id="SM00342">
    <property type="entry name" value="HTH_ARAC"/>
    <property type="match status" value="1"/>
</dbReference>
<dbReference type="PROSITE" id="PS01124">
    <property type="entry name" value="HTH_ARAC_FAMILY_2"/>
    <property type="match status" value="1"/>
</dbReference>
<name>A0A414L434_9BACE</name>
<evidence type="ECO:0000256" key="1">
    <source>
        <dbReference type="ARBA" id="ARBA00023015"/>
    </source>
</evidence>
<sequence>MEKSKPMELGLGELLSNQNIVNNNSFRFINRDLGIVISFAQMESILFSTGKPYRTRESRIIRILKGEGRISINLIEYKVKEPMIIISPCNSLIEILEISEDYDFQVIVPDNNLLPIAQGSALTDSYTKHGIFISPTEEELQQIDAFFSMIWDTVHKVPFRREVAQHLIMALLYNIRYIHAKNEESAPLQLSRQEEVFRRFIGLVNEHSKRERNISFYADKLCLTPHYLSTVIREVSGQTVMQWINQAVILEAKVLLKHSDLLVFQISDELGFPNPSFFSKFFKRMTGMTPAEYQKKRHT</sequence>
<evidence type="ECO:0000259" key="4">
    <source>
        <dbReference type="PROSITE" id="PS01124"/>
    </source>
</evidence>
<dbReference type="Gene3D" id="1.10.10.60">
    <property type="entry name" value="Homeodomain-like"/>
    <property type="match status" value="1"/>
</dbReference>
<reference evidence="5 6" key="1">
    <citation type="submission" date="2018-08" db="EMBL/GenBank/DDBJ databases">
        <title>A genome reference for cultivated species of the human gut microbiota.</title>
        <authorList>
            <person name="Zou Y."/>
            <person name="Xue W."/>
            <person name="Luo G."/>
        </authorList>
    </citation>
    <scope>NUCLEOTIDE SEQUENCE [LARGE SCALE GENOMIC DNA]</scope>
    <source>
        <strain evidence="5 6">AM27-17</strain>
    </source>
</reference>
<gene>
    <name evidence="5" type="ORF">DW712_18660</name>
</gene>
<dbReference type="PANTHER" id="PTHR43280:SF32">
    <property type="entry name" value="TRANSCRIPTIONAL REGULATORY PROTEIN"/>
    <property type="match status" value="1"/>
</dbReference>
<dbReference type="AlphaFoldDB" id="A0A414L434"/>
<evidence type="ECO:0000313" key="6">
    <source>
        <dbReference type="Proteomes" id="UP000285650"/>
    </source>
</evidence>
<keyword evidence="1" id="KW-0805">Transcription regulation</keyword>
<accession>A0A414L434</accession>
<dbReference type="EMBL" id="QSKV01000014">
    <property type="protein sequence ID" value="RHE89387.1"/>
    <property type="molecule type" value="Genomic_DNA"/>
</dbReference>
<dbReference type="RefSeq" id="WP_118223241.1">
    <property type="nucleotide sequence ID" value="NZ_QSKV01000014.1"/>
</dbReference>